<evidence type="ECO:0000256" key="5">
    <source>
        <dbReference type="ARBA" id="ARBA00023098"/>
    </source>
</evidence>
<organism evidence="7 8">
    <name type="scientific">Oleoguttula mirabilis</name>
    <dbReference type="NCBI Taxonomy" id="1507867"/>
    <lineage>
        <taxon>Eukaryota</taxon>
        <taxon>Fungi</taxon>
        <taxon>Dikarya</taxon>
        <taxon>Ascomycota</taxon>
        <taxon>Pezizomycotina</taxon>
        <taxon>Dothideomycetes</taxon>
        <taxon>Dothideomycetidae</taxon>
        <taxon>Mycosphaerellales</taxon>
        <taxon>Teratosphaeriaceae</taxon>
        <taxon>Oleoguttula</taxon>
    </lineage>
</organism>
<comment type="caution">
    <text evidence="7">The sequence shown here is derived from an EMBL/GenBank/DDBJ whole genome shotgun (WGS) entry which is preliminary data.</text>
</comment>
<evidence type="ECO:0000256" key="4">
    <source>
        <dbReference type="ARBA" id="ARBA00023002"/>
    </source>
</evidence>
<keyword evidence="5" id="KW-0443">Lipid metabolism</keyword>
<keyword evidence="3" id="KW-0752">Steroid biosynthesis</keyword>
<evidence type="ECO:0000313" key="8">
    <source>
        <dbReference type="Proteomes" id="UP001324427"/>
    </source>
</evidence>
<protein>
    <recommendedName>
        <fullName evidence="9">3-keto-steroid reductase</fullName>
    </recommendedName>
</protein>
<dbReference type="InterPro" id="IPR036291">
    <property type="entry name" value="NAD(P)-bd_dom_sf"/>
</dbReference>
<keyword evidence="1" id="KW-0444">Lipid biosynthesis</keyword>
<keyword evidence="4" id="KW-0560">Oxidoreductase</keyword>
<dbReference type="EMBL" id="JAVFHQ010000017">
    <property type="protein sequence ID" value="KAK4545863.1"/>
    <property type="molecule type" value="Genomic_DNA"/>
</dbReference>
<dbReference type="PANTHER" id="PTHR43647">
    <property type="entry name" value="DEHYDROGENASE"/>
    <property type="match status" value="1"/>
</dbReference>
<comment type="similarity">
    <text evidence="6">Belongs to the short-chain dehydrogenases/reductases (SDR) family. ERG27 subfamily.</text>
</comment>
<evidence type="ECO:0000256" key="2">
    <source>
        <dbReference type="ARBA" id="ARBA00022857"/>
    </source>
</evidence>
<reference evidence="7 8" key="1">
    <citation type="submission" date="2021-11" db="EMBL/GenBank/DDBJ databases">
        <title>Black yeast isolated from Biological Soil Crust.</title>
        <authorList>
            <person name="Kurbessoian T."/>
        </authorList>
    </citation>
    <scope>NUCLEOTIDE SEQUENCE [LARGE SCALE GENOMIC DNA]</scope>
    <source>
        <strain evidence="7 8">CCFEE 5522</strain>
    </source>
</reference>
<dbReference type="SUPFAM" id="SSF51735">
    <property type="entry name" value="NAD(P)-binding Rossmann-fold domains"/>
    <property type="match status" value="1"/>
</dbReference>
<keyword evidence="8" id="KW-1185">Reference proteome</keyword>
<dbReference type="InterPro" id="IPR051593">
    <property type="entry name" value="Ergosterol_Biosynth_ERG27"/>
</dbReference>
<sequence>MDVPPHAPEEKTNFTVLVTGANSGLGFAICCRLIDEFLYTRPQSQTLHLLFSTRDTRKSENTLKRLDAHLQKTLREANGRTLGISLLLEARVKIEGVSVDLTKLLTVKALAKQLLRRGQRIDAAIWNAGISGFMGLNYPKAIWCLCTDLLQATTYPTFPIHSIGGVAQRQIPAQQGEKAGGSTIATQNGDEPKLGQIFLSNVFGHYMLTHWLAPLFTPASRIIWVSSISALPPTFSVNDVQGLQSPQPYEGSKRLTDLLVLNSEFPSAAPYVSTFLPADSSSRSGLSSETTVPRPKMYLTHPGIMGTSIAGIHWFLNIFTIAALYLARWLGSPWHPVSPYKGSISAVFAALAPASQLSDLEIREGKGKWGSATGVYGDERVARTDVEGWGFCGEVGKVPAGSVSGTAGRYRGYRATTRDMREQFEEDGRTVWREMEELRGEWEARLGAVESEESEDL</sequence>
<dbReference type="Gene3D" id="3.40.50.720">
    <property type="entry name" value="NAD(P)-binding Rossmann-like Domain"/>
    <property type="match status" value="1"/>
</dbReference>
<evidence type="ECO:0008006" key="9">
    <source>
        <dbReference type="Google" id="ProtNLM"/>
    </source>
</evidence>
<evidence type="ECO:0000313" key="7">
    <source>
        <dbReference type="EMBL" id="KAK4545863.1"/>
    </source>
</evidence>
<dbReference type="GO" id="GO:0005811">
    <property type="term" value="C:lipid droplet"/>
    <property type="evidence" value="ECO:0007669"/>
    <property type="project" value="TreeGrafter"/>
</dbReference>
<gene>
    <name evidence="7" type="ORF">LTR36_002427</name>
</gene>
<name>A0AAV9JKN3_9PEZI</name>
<proteinExistence type="inferred from homology"/>
<evidence type="ECO:0000256" key="3">
    <source>
        <dbReference type="ARBA" id="ARBA00022955"/>
    </source>
</evidence>
<dbReference type="GO" id="GO:0005741">
    <property type="term" value="C:mitochondrial outer membrane"/>
    <property type="evidence" value="ECO:0007669"/>
    <property type="project" value="TreeGrafter"/>
</dbReference>
<keyword evidence="2" id="KW-0521">NADP</keyword>
<evidence type="ECO:0000256" key="1">
    <source>
        <dbReference type="ARBA" id="ARBA00022516"/>
    </source>
</evidence>
<dbReference type="GO" id="GO:0005789">
    <property type="term" value="C:endoplasmic reticulum membrane"/>
    <property type="evidence" value="ECO:0007669"/>
    <property type="project" value="TreeGrafter"/>
</dbReference>
<dbReference type="AlphaFoldDB" id="A0AAV9JKN3"/>
<dbReference type="Proteomes" id="UP001324427">
    <property type="component" value="Unassembled WGS sequence"/>
</dbReference>
<accession>A0AAV9JKN3</accession>
<dbReference type="GO" id="GO:0006696">
    <property type="term" value="P:ergosterol biosynthetic process"/>
    <property type="evidence" value="ECO:0007669"/>
    <property type="project" value="TreeGrafter"/>
</dbReference>
<evidence type="ECO:0000256" key="6">
    <source>
        <dbReference type="ARBA" id="ARBA00023593"/>
    </source>
</evidence>
<dbReference type="PANTHER" id="PTHR43647:SF1">
    <property type="entry name" value="3-KETO-STEROID REDUCTASE ERG27"/>
    <property type="match status" value="1"/>
</dbReference>
<dbReference type="GO" id="GO:0000253">
    <property type="term" value="F:3-beta-hydroxysteroid 3-dehydrogenase (NADP+) activity"/>
    <property type="evidence" value="ECO:0007669"/>
    <property type="project" value="TreeGrafter"/>
</dbReference>